<accession>A0A0J7KV16</accession>
<comment type="caution">
    <text evidence="1">The sequence shown here is derived from an EMBL/GenBank/DDBJ whole genome shotgun (WGS) entry which is preliminary data.</text>
</comment>
<evidence type="ECO:0000313" key="1">
    <source>
        <dbReference type="EMBL" id="KMQ94089.1"/>
    </source>
</evidence>
<keyword evidence="1" id="KW-0695">RNA-directed DNA polymerase</keyword>
<proteinExistence type="predicted"/>
<dbReference type="AlphaFoldDB" id="A0A0J7KV16"/>
<dbReference type="GO" id="GO:0003964">
    <property type="term" value="F:RNA-directed DNA polymerase activity"/>
    <property type="evidence" value="ECO:0007669"/>
    <property type="project" value="UniProtKB-KW"/>
</dbReference>
<keyword evidence="2" id="KW-1185">Reference proteome</keyword>
<protein>
    <submittedName>
        <fullName evidence="1">Reverse transcriptase</fullName>
    </submittedName>
</protein>
<sequence>MAESADSPPLWRRTVGAIQPCLEQWLDREWGEVSYRMTQVLTGHGCFGEYLCWIKKKCTARCHHCNGNVDSAQHTLAECPAWAGRCRALTHAVGADLSLPAVVVVMVGSEEAWRAFASFCEEVI</sequence>
<gene>
    <name evidence="1" type="ORF">RF55_5779</name>
</gene>
<reference evidence="1 2" key="1">
    <citation type="submission" date="2015-04" db="EMBL/GenBank/DDBJ databases">
        <title>Lasius niger genome sequencing.</title>
        <authorList>
            <person name="Konorov E.A."/>
            <person name="Nikitin M.A."/>
            <person name="Kirill M.V."/>
            <person name="Chang P."/>
        </authorList>
    </citation>
    <scope>NUCLEOTIDE SEQUENCE [LARGE SCALE GENOMIC DNA]</scope>
    <source>
        <tissue evidence="1">Whole</tissue>
    </source>
</reference>
<evidence type="ECO:0000313" key="2">
    <source>
        <dbReference type="Proteomes" id="UP000036403"/>
    </source>
</evidence>
<name>A0A0J7KV16_LASNI</name>
<dbReference type="PaxDb" id="67767-A0A0J7KV16"/>
<dbReference type="Proteomes" id="UP000036403">
    <property type="component" value="Unassembled WGS sequence"/>
</dbReference>
<keyword evidence="1" id="KW-0548">Nucleotidyltransferase</keyword>
<keyword evidence="1" id="KW-0808">Transferase</keyword>
<dbReference type="OrthoDB" id="8058917at2759"/>
<dbReference type="EMBL" id="LBMM01003001">
    <property type="protein sequence ID" value="KMQ94089.1"/>
    <property type="molecule type" value="Genomic_DNA"/>
</dbReference>
<organism evidence="1 2">
    <name type="scientific">Lasius niger</name>
    <name type="common">Black garden ant</name>
    <dbReference type="NCBI Taxonomy" id="67767"/>
    <lineage>
        <taxon>Eukaryota</taxon>
        <taxon>Metazoa</taxon>
        <taxon>Ecdysozoa</taxon>
        <taxon>Arthropoda</taxon>
        <taxon>Hexapoda</taxon>
        <taxon>Insecta</taxon>
        <taxon>Pterygota</taxon>
        <taxon>Neoptera</taxon>
        <taxon>Endopterygota</taxon>
        <taxon>Hymenoptera</taxon>
        <taxon>Apocrita</taxon>
        <taxon>Aculeata</taxon>
        <taxon>Formicoidea</taxon>
        <taxon>Formicidae</taxon>
        <taxon>Formicinae</taxon>
        <taxon>Lasius</taxon>
        <taxon>Lasius</taxon>
    </lineage>
</organism>